<feature type="region of interest" description="Disordered" evidence="1">
    <location>
        <begin position="1"/>
        <end position="87"/>
    </location>
</feature>
<reference evidence="2 3" key="1">
    <citation type="submission" date="2014-06" db="EMBL/GenBank/DDBJ databases">
        <title>Evolutionary Origins and Diversification of the Mycorrhizal Mutualists.</title>
        <authorList>
            <consortium name="DOE Joint Genome Institute"/>
            <consortium name="Mycorrhizal Genomics Consortium"/>
            <person name="Kohler A."/>
            <person name="Kuo A."/>
            <person name="Nagy L.G."/>
            <person name="Floudas D."/>
            <person name="Copeland A."/>
            <person name="Barry K.W."/>
            <person name="Cichocki N."/>
            <person name="Veneault-Fourrey C."/>
            <person name="LaButti K."/>
            <person name="Lindquist E.A."/>
            <person name="Lipzen A."/>
            <person name="Lundell T."/>
            <person name="Morin E."/>
            <person name="Murat C."/>
            <person name="Riley R."/>
            <person name="Ohm R."/>
            <person name="Sun H."/>
            <person name="Tunlid A."/>
            <person name="Henrissat B."/>
            <person name="Grigoriev I.V."/>
            <person name="Hibbett D.S."/>
            <person name="Martin F."/>
        </authorList>
    </citation>
    <scope>NUCLEOTIDE SEQUENCE [LARGE SCALE GENOMIC DNA]</scope>
    <source>
        <strain evidence="2 3">SS14</strain>
    </source>
</reference>
<feature type="non-terminal residue" evidence="2">
    <location>
        <position position="1"/>
    </location>
</feature>
<protein>
    <submittedName>
        <fullName evidence="2">Uncharacterized protein</fullName>
    </submittedName>
</protein>
<dbReference type="AlphaFoldDB" id="A0A0C9V932"/>
<dbReference type="Proteomes" id="UP000054279">
    <property type="component" value="Unassembled WGS sequence"/>
</dbReference>
<sequence>PQPPPHYPNCSTYSGTLHVSPDKPAPDRPNVTIPPSPQPHATRATLPTQTQIARHPRLPMSTLPRPGTLPMAHDKPALDNPNSFLSP</sequence>
<evidence type="ECO:0000313" key="2">
    <source>
        <dbReference type="EMBL" id="KIJ33821.1"/>
    </source>
</evidence>
<organism evidence="2 3">
    <name type="scientific">Sphaerobolus stellatus (strain SS14)</name>
    <dbReference type="NCBI Taxonomy" id="990650"/>
    <lineage>
        <taxon>Eukaryota</taxon>
        <taxon>Fungi</taxon>
        <taxon>Dikarya</taxon>
        <taxon>Basidiomycota</taxon>
        <taxon>Agaricomycotina</taxon>
        <taxon>Agaricomycetes</taxon>
        <taxon>Phallomycetidae</taxon>
        <taxon>Geastrales</taxon>
        <taxon>Sphaerobolaceae</taxon>
        <taxon>Sphaerobolus</taxon>
    </lineage>
</organism>
<accession>A0A0C9V932</accession>
<evidence type="ECO:0000256" key="1">
    <source>
        <dbReference type="SAM" id="MobiDB-lite"/>
    </source>
</evidence>
<gene>
    <name evidence="2" type="ORF">M422DRAFT_182795</name>
</gene>
<dbReference type="EMBL" id="KN837207">
    <property type="protein sequence ID" value="KIJ33821.1"/>
    <property type="molecule type" value="Genomic_DNA"/>
</dbReference>
<dbReference type="HOGENOM" id="CLU_2489546_0_0_1"/>
<name>A0A0C9V932_SPHS4</name>
<proteinExistence type="predicted"/>
<evidence type="ECO:0000313" key="3">
    <source>
        <dbReference type="Proteomes" id="UP000054279"/>
    </source>
</evidence>
<keyword evidence="3" id="KW-1185">Reference proteome</keyword>